<dbReference type="STRING" id="1073090.A0A1L9S4U1"/>
<feature type="transmembrane region" description="Helical" evidence="9">
    <location>
        <begin position="1084"/>
        <end position="1101"/>
    </location>
</feature>
<dbReference type="SMART" id="SM00382">
    <property type="entry name" value="AAA"/>
    <property type="match status" value="2"/>
</dbReference>
<dbReference type="InterPro" id="IPR027417">
    <property type="entry name" value="P-loop_NTPase"/>
</dbReference>
<keyword evidence="5" id="KW-0547">Nucleotide-binding</keyword>
<evidence type="ECO:0000256" key="8">
    <source>
        <dbReference type="ARBA" id="ARBA00023136"/>
    </source>
</evidence>
<keyword evidence="3" id="KW-0813">Transport</keyword>
<name>A0A1L9S4U1_9EURO</name>
<dbReference type="OrthoDB" id="245989at2759"/>
<dbReference type="GO" id="GO:0016020">
    <property type="term" value="C:membrane"/>
    <property type="evidence" value="ECO:0007669"/>
    <property type="project" value="UniProtKB-SubCell"/>
</dbReference>
<organism evidence="11 12">
    <name type="scientific">Penicilliopsis zonata CBS 506.65</name>
    <dbReference type="NCBI Taxonomy" id="1073090"/>
    <lineage>
        <taxon>Eukaryota</taxon>
        <taxon>Fungi</taxon>
        <taxon>Dikarya</taxon>
        <taxon>Ascomycota</taxon>
        <taxon>Pezizomycotina</taxon>
        <taxon>Eurotiomycetes</taxon>
        <taxon>Eurotiomycetidae</taxon>
        <taxon>Eurotiales</taxon>
        <taxon>Aspergillaceae</taxon>
        <taxon>Penicilliopsis</taxon>
    </lineage>
</organism>
<evidence type="ECO:0000256" key="7">
    <source>
        <dbReference type="ARBA" id="ARBA00022989"/>
    </source>
</evidence>
<dbReference type="InterPro" id="IPR003593">
    <property type="entry name" value="AAA+_ATPase"/>
</dbReference>
<dbReference type="PROSITE" id="PS00211">
    <property type="entry name" value="ABC_TRANSPORTER_1"/>
    <property type="match status" value="1"/>
</dbReference>
<dbReference type="SUPFAM" id="SSF52540">
    <property type="entry name" value="P-loop containing nucleoside triphosphate hydrolases"/>
    <property type="match status" value="2"/>
</dbReference>
<evidence type="ECO:0000313" key="12">
    <source>
        <dbReference type="Proteomes" id="UP000184188"/>
    </source>
</evidence>
<comment type="similarity">
    <text evidence="2">Belongs to the ABC transporter superfamily. ABCG family. PDR (TC 3.A.1.205) subfamily.</text>
</comment>
<gene>
    <name evidence="11" type="ORF">ASPZODRAFT_155472</name>
</gene>
<feature type="domain" description="ABC transporter" evidence="10">
    <location>
        <begin position="721"/>
        <end position="962"/>
    </location>
</feature>
<dbReference type="InterPro" id="IPR013525">
    <property type="entry name" value="ABC2_TM"/>
</dbReference>
<keyword evidence="4 9" id="KW-0812">Transmembrane</keyword>
<dbReference type="InterPro" id="IPR017871">
    <property type="entry name" value="ABC_transporter-like_CS"/>
</dbReference>
<evidence type="ECO:0000256" key="1">
    <source>
        <dbReference type="ARBA" id="ARBA00004141"/>
    </source>
</evidence>
<dbReference type="EMBL" id="KV878366">
    <property type="protein sequence ID" value="OJJ42175.1"/>
    <property type="molecule type" value="Genomic_DNA"/>
</dbReference>
<dbReference type="PANTHER" id="PTHR19241">
    <property type="entry name" value="ATP-BINDING CASSETTE TRANSPORTER"/>
    <property type="match status" value="1"/>
</dbReference>
<reference evidence="12" key="1">
    <citation type="journal article" date="2017" name="Genome Biol.">
        <title>Comparative genomics reveals high biological diversity and specific adaptations in the industrially and medically important fungal genus Aspergillus.</title>
        <authorList>
            <person name="de Vries R.P."/>
            <person name="Riley R."/>
            <person name="Wiebenga A."/>
            <person name="Aguilar-Osorio G."/>
            <person name="Amillis S."/>
            <person name="Uchima C.A."/>
            <person name="Anderluh G."/>
            <person name="Asadollahi M."/>
            <person name="Askin M."/>
            <person name="Barry K."/>
            <person name="Battaglia E."/>
            <person name="Bayram O."/>
            <person name="Benocci T."/>
            <person name="Braus-Stromeyer S.A."/>
            <person name="Caldana C."/>
            <person name="Canovas D."/>
            <person name="Cerqueira G.C."/>
            <person name="Chen F."/>
            <person name="Chen W."/>
            <person name="Choi C."/>
            <person name="Clum A."/>
            <person name="Dos Santos R.A."/>
            <person name="Damasio A.R."/>
            <person name="Diallinas G."/>
            <person name="Emri T."/>
            <person name="Fekete E."/>
            <person name="Flipphi M."/>
            <person name="Freyberg S."/>
            <person name="Gallo A."/>
            <person name="Gournas C."/>
            <person name="Habgood R."/>
            <person name="Hainaut M."/>
            <person name="Harispe M.L."/>
            <person name="Henrissat B."/>
            <person name="Hilden K.S."/>
            <person name="Hope R."/>
            <person name="Hossain A."/>
            <person name="Karabika E."/>
            <person name="Karaffa L."/>
            <person name="Karanyi Z."/>
            <person name="Krasevec N."/>
            <person name="Kuo A."/>
            <person name="Kusch H."/>
            <person name="LaButti K."/>
            <person name="Lagendijk E.L."/>
            <person name="Lapidus A."/>
            <person name="Levasseur A."/>
            <person name="Lindquist E."/>
            <person name="Lipzen A."/>
            <person name="Logrieco A.F."/>
            <person name="MacCabe A."/>
            <person name="Maekelae M.R."/>
            <person name="Malavazi I."/>
            <person name="Melin P."/>
            <person name="Meyer V."/>
            <person name="Mielnichuk N."/>
            <person name="Miskei M."/>
            <person name="Molnar A.P."/>
            <person name="Mule G."/>
            <person name="Ngan C.Y."/>
            <person name="Orejas M."/>
            <person name="Orosz E."/>
            <person name="Ouedraogo J.P."/>
            <person name="Overkamp K.M."/>
            <person name="Park H.-S."/>
            <person name="Perrone G."/>
            <person name="Piumi F."/>
            <person name="Punt P.J."/>
            <person name="Ram A.F."/>
            <person name="Ramon A."/>
            <person name="Rauscher S."/>
            <person name="Record E."/>
            <person name="Riano-Pachon D.M."/>
            <person name="Robert V."/>
            <person name="Roehrig J."/>
            <person name="Ruller R."/>
            <person name="Salamov A."/>
            <person name="Salih N.S."/>
            <person name="Samson R.A."/>
            <person name="Sandor E."/>
            <person name="Sanguinetti M."/>
            <person name="Schuetze T."/>
            <person name="Sepcic K."/>
            <person name="Shelest E."/>
            <person name="Sherlock G."/>
            <person name="Sophianopoulou V."/>
            <person name="Squina F.M."/>
            <person name="Sun H."/>
            <person name="Susca A."/>
            <person name="Todd R.B."/>
            <person name="Tsang A."/>
            <person name="Unkles S.E."/>
            <person name="van de Wiele N."/>
            <person name="van Rossen-Uffink D."/>
            <person name="Oliveira J.V."/>
            <person name="Vesth T.C."/>
            <person name="Visser J."/>
            <person name="Yu J.-H."/>
            <person name="Zhou M."/>
            <person name="Andersen M.R."/>
            <person name="Archer D.B."/>
            <person name="Baker S.E."/>
            <person name="Benoit I."/>
            <person name="Brakhage A.A."/>
            <person name="Braus G.H."/>
            <person name="Fischer R."/>
            <person name="Frisvad J.C."/>
            <person name="Goldman G.H."/>
            <person name="Houbraken J."/>
            <person name="Oakley B."/>
            <person name="Pocsi I."/>
            <person name="Scazzocchio C."/>
            <person name="Seiboth B."/>
            <person name="vanKuyk P.A."/>
            <person name="Wortman J."/>
            <person name="Dyer P.S."/>
            <person name="Grigoriev I.V."/>
        </authorList>
    </citation>
    <scope>NUCLEOTIDE SEQUENCE [LARGE SCALE GENOMIC DNA]</scope>
    <source>
        <strain evidence="12">CBS 506.65</strain>
    </source>
</reference>
<dbReference type="GO" id="GO:0140359">
    <property type="term" value="F:ABC-type transporter activity"/>
    <property type="evidence" value="ECO:0007669"/>
    <property type="project" value="InterPro"/>
</dbReference>
<dbReference type="FunFam" id="3.40.50.300:FF:000054">
    <property type="entry name" value="ABC multidrug transporter atrF"/>
    <property type="match status" value="1"/>
</dbReference>
<dbReference type="Pfam" id="PF19055">
    <property type="entry name" value="ABC2_membrane_7"/>
    <property type="match status" value="1"/>
</dbReference>
<feature type="transmembrane region" description="Helical" evidence="9">
    <location>
        <begin position="1164"/>
        <end position="1188"/>
    </location>
</feature>
<feature type="domain" description="ABC transporter" evidence="10">
    <location>
        <begin position="68"/>
        <end position="313"/>
    </location>
</feature>
<dbReference type="GO" id="GO:0016887">
    <property type="term" value="F:ATP hydrolysis activity"/>
    <property type="evidence" value="ECO:0007669"/>
    <property type="project" value="InterPro"/>
</dbReference>
<keyword evidence="7 9" id="KW-1133">Transmembrane helix</keyword>
<dbReference type="Pfam" id="PF00005">
    <property type="entry name" value="ABC_tran"/>
    <property type="match status" value="2"/>
</dbReference>
<sequence length="1347" mass="150702">MAENEEKSTAMAAPELVGNLVGEFVTACQSSVRDKDNFIVWDHLEVEGSGQGHALAPTVGSMFERYARGAMSLFSNGSEPSRRILHDFNGITKAGDLLMVIGRPGSGCTTFLKSLCHMHAEYKSTSGNLLYGGIKANFKDPKAPVEATFCAEEDIHFPSLTVEETLRFAVNSRFSNVMSSAEVGKTVLNLARLFGINHVLATRVGSEQMRGVSGGERKRVSLAEALVTCPDLICYDNPTAGLDSSTALEFMHMMREYAIQSYCTVAMSLYQASDEMVPLFDKVLVINSGRCVYYGGMVSAKSYFETLGFYCPPTMSITDFLNSMSADPEARQLHREADPWSVPQTPDELANAFLTSEMSKQLRVQIDKATSGASNMEKTPNGRTKPRQAYSIPILRQILLCAYRQYRIFITDYNAWVVEAACMVVQSIILGTIFRNLPHETSSLYQLGSVVFYAILVPGLQSMSEFGNTFAQRPLLLKHKRYRFYHPMSYGYGQILSDVAWKVVIIAYNIPMYFLAGLHRTAGHFFIFFFVAYISHLSLSMFFRFLAVMSPSVERAGLPVGIFLTTLVIYAGWYVPPPQMQVWLKWFRFLNPMYYAFEALMINEVGGAAYECSSSDLIPRGQNYTDMAYRACAISGSEPGKSVVQGASYLRNYYDFDNSHLWRNVSINVGFFVFFAIINAMRVVSPSTNSTQNDLEAQGSPKPARKIPESEIIQPHGGHSFAWKDLHLTLRKNGEERTLLQHIDGYIESGTLTALMGVSGAGKTTMLNVLAGRLDFGKLSGTLYLDGSPLPKSFRWRMGYVQQQDVHLPSQTVREALRMTARLRRPPSLSTEEKDAYVEQVLDMLGMQDISEALIGVPGAGLNLEQRKRVSMGIELAAKPDILFLDEPTSGLDGQAAISLIHLLKKLSRSGQTILCTIHQPAAAMLEVFDNLLLLAKGGRVIYAGPLGDHCATALNYVSQYTEPCDSKRNPAEYLLDVVGAGSRSTVTADWAQIWSASSERRVEDSKLQGLRDEISMEEVPRSQLYATSLPHQLSVVLHRTWLWYWREPQYFSAKLWLSIANGLVNGLTFLNIPNTQQGAFDRVYSVFLSFLMGPPLGLFMEPRFTTLRDIFMYREKASRAYHWSVFIVSLIIVELPFTLVTALIYWLLWYFPAGLQSDPSHAGYALLCYWLFSIFTMSVAYLIAAWMPNLNASLMANGFFFMFINTFAGTLTARELTPAGWSWYFNVSPLYYLAEGLTTNSLYGHEIRCASNEVTFFNAPANDTCISYAGSFLQSTTGYLVNPDATGACDYCRYANGQEYYQQFGYDNSRKYRDIGILIGFISFNFTAVILGTYLTKIYKWKRVAH</sequence>
<evidence type="ECO:0000256" key="4">
    <source>
        <dbReference type="ARBA" id="ARBA00022692"/>
    </source>
</evidence>
<dbReference type="RefSeq" id="XP_022576685.1">
    <property type="nucleotide sequence ID" value="XM_022726219.1"/>
</dbReference>
<dbReference type="Pfam" id="PF01061">
    <property type="entry name" value="ABC2_membrane"/>
    <property type="match status" value="2"/>
</dbReference>
<keyword evidence="6" id="KW-0067">ATP-binding</keyword>
<evidence type="ECO:0000259" key="10">
    <source>
        <dbReference type="PROSITE" id="PS50893"/>
    </source>
</evidence>
<feature type="transmembrane region" description="Helical" evidence="9">
    <location>
        <begin position="525"/>
        <end position="546"/>
    </location>
</feature>
<dbReference type="Gene3D" id="3.40.50.300">
    <property type="entry name" value="P-loop containing nucleotide triphosphate hydrolases"/>
    <property type="match status" value="2"/>
</dbReference>
<dbReference type="GO" id="GO:0005524">
    <property type="term" value="F:ATP binding"/>
    <property type="evidence" value="ECO:0007669"/>
    <property type="project" value="UniProtKB-KW"/>
</dbReference>
<keyword evidence="12" id="KW-1185">Reference proteome</keyword>
<evidence type="ECO:0000256" key="2">
    <source>
        <dbReference type="ARBA" id="ARBA00006012"/>
    </source>
</evidence>
<feature type="transmembrane region" description="Helical" evidence="9">
    <location>
        <begin position="1195"/>
        <end position="1214"/>
    </location>
</feature>
<feature type="transmembrane region" description="Helical" evidence="9">
    <location>
        <begin position="413"/>
        <end position="434"/>
    </location>
</feature>
<dbReference type="Proteomes" id="UP000184188">
    <property type="component" value="Unassembled WGS sequence"/>
</dbReference>
<proteinExistence type="inferred from homology"/>
<dbReference type="InterPro" id="IPR010929">
    <property type="entry name" value="PDR_CDR_ABC"/>
</dbReference>
<evidence type="ECO:0000256" key="3">
    <source>
        <dbReference type="ARBA" id="ARBA00022448"/>
    </source>
</evidence>
<feature type="transmembrane region" description="Helical" evidence="9">
    <location>
        <begin position="499"/>
        <end position="518"/>
    </location>
</feature>
<dbReference type="PROSITE" id="PS50893">
    <property type="entry name" value="ABC_TRANSPORTER_2"/>
    <property type="match status" value="2"/>
</dbReference>
<feature type="transmembrane region" description="Helical" evidence="9">
    <location>
        <begin position="661"/>
        <end position="681"/>
    </location>
</feature>
<keyword evidence="8 9" id="KW-0472">Membrane</keyword>
<dbReference type="GeneID" id="34612683"/>
<accession>A0A1L9S4U1</accession>
<dbReference type="VEuPathDB" id="FungiDB:ASPZODRAFT_155472"/>
<dbReference type="InterPro" id="IPR043926">
    <property type="entry name" value="ABCG_dom"/>
</dbReference>
<dbReference type="CDD" id="cd03232">
    <property type="entry name" value="ABCG_PDR_domain2"/>
    <property type="match status" value="1"/>
</dbReference>
<evidence type="ECO:0000256" key="6">
    <source>
        <dbReference type="ARBA" id="ARBA00022840"/>
    </source>
</evidence>
<dbReference type="InterPro" id="IPR003439">
    <property type="entry name" value="ABC_transporter-like_ATP-bd"/>
</dbReference>
<evidence type="ECO:0000313" key="11">
    <source>
        <dbReference type="EMBL" id="OJJ42175.1"/>
    </source>
</evidence>
<protein>
    <recommendedName>
        <fullName evidence="10">ABC transporter domain-containing protein</fullName>
    </recommendedName>
</protein>
<comment type="subcellular location">
    <subcellularLocation>
        <location evidence="1">Membrane</location>
        <topology evidence="1">Multi-pass membrane protein</topology>
    </subcellularLocation>
</comment>
<evidence type="ECO:0000256" key="9">
    <source>
        <dbReference type="SAM" id="Phobius"/>
    </source>
</evidence>
<evidence type="ECO:0000256" key="5">
    <source>
        <dbReference type="ARBA" id="ARBA00022741"/>
    </source>
</evidence>
<feature type="transmembrane region" description="Helical" evidence="9">
    <location>
        <begin position="558"/>
        <end position="575"/>
    </location>
</feature>
<dbReference type="Pfam" id="PF06422">
    <property type="entry name" value="PDR_CDR"/>
    <property type="match status" value="1"/>
</dbReference>
<feature type="transmembrane region" description="Helical" evidence="9">
    <location>
        <begin position="1316"/>
        <end position="1337"/>
    </location>
</feature>
<feature type="transmembrane region" description="Helical" evidence="9">
    <location>
        <begin position="443"/>
        <end position="460"/>
    </location>
</feature>
<feature type="transmembrane region" description="Helical" evidence="9">
    <location>
        <begin position="1122"/>
        <end position="1152"/>
    </location>
</feature>
<dbReference type="InterPro" id="IPR034003">
    <property type="entry name" value="ABCG_PDR_2"/>
</dbReference>